<dbReference type="SUPFAM" id="SSF52540">
    <property type="entry name" value="P-loop containing nucleoside triphosphate hydrolases"/>
    <property type="match status" value="1"/>
</dbReference>
<feature type="domain" description="Rad50/SbcC-type AAA" evidence="2">
    <location>
        <begin position="22"/>
        <end position="174"/>
    </location>
</feature>
<evidence type="ECO:0000259" key="2">
    <source>
        <dbReference type="Pfam" id="PF13476"/>
    </source>
</evidence>
<dbReference type="GO" id="GO:0016887">
    <property type="term" value="F:ATP hydrolysis activity"/>
    <property type="evidence" value="ECO:0007669"/>
    <property type="project" value="InterPro"/>
</dbReference>
<sequence length="864" mass="91991">MKLVSIELSDVRRFVAPVCIDGIGPGLNVLCAPNEFGKSTLFDALQALFFQPHRSKSKEINALRPHVGGSPCVTVEVELSDARYTLSKRWLGKAQATVHRNGTLIHQADDAEAFISAIVQAEGDGGPAGLLWVRQGLTRLEGEGDSPKERDAAKAARRNLMTSVTGEVEALTGGRRMDKALARTREELAKYVTPNGKAIKGKPLSDAEALVNMLTEEKARLETTARQLTAALARRREVVKTLTSLTAPDEVETRQTRLEDATRALEEAKRHADTLDNATAALRAAEMTQATLSERLSALHRAQSACAKAKADLQSAEAAARAAKETSAQAEAALIPLADALAAARHAKTTADAELAEANRAVASLAAAARRKDLADRIGKARALLEKRAPLALAATRGPDAKALAELQNLSQAAALERALRDRSAAQITFHHTGPARVTTGDNPVPETPLPVLAETRFDMPGLGHFTVKPAAGNDSDDLARAEAAFATSLSRLGLPDLATAQSEATARTEATSALRDLDASLASLAPQGLPALEAELSALPEAVTPREGLPTVAEAQTAADKASIALQSAETAHEAARAEAERLRTAEVRASVQATSLANELARAEAVLVTFGEDAEATLLPQLASATTALEEARAKHAALLAAAPDLMAAQAAFDRAKSIVESARSETTRLELERAQLDTEIKIQSGAGVMEELADTTTRLDAATESLATISFEVAVLKELATTLEAARNEARDRYFEPVLAELRPLLRMLWPDAELRFDGESLLPTALVRDGREEPLSILSGGTQEQIALLVRLAFARLLAARGHHAPIIFDDALVYTDDDRIEKMFNALHAQASGQQIIVLSCRQRAFRDLGGMALTVRGT</sequence>
<dbReference type="Pfam" id="PF13476">
    <property type="entry name" value="AAA_23"/>
    <property type="match status" value="1"/>
</dbReference>
<keyword evidence="1" id="KW-0175">Coiled coil</keyword>
<dbReference type="EMBL" id="JAALFE010000012">
    <property type="protein sequence ID" value="NGQ91771.1"/>
    <property type="molecule type" value="Genomic_DNA"/>
</dbReference>
<reference evidence="3 4" key="1">
    <citation type="submission" date="2020-02" db="EMBL/GenBank/DDBJ databases">
        <title>Rhodobacter translucens sp. nov., a novel bacterium isolated from activated sludge.</title>
        <authorList>
            <person name="Liu J."/>
        </authorList>
    </citation>
    <scope>NUCLEOTIDE SEQUENCE [LARGE SCALE GENOMIC DNA]</scope>
    <source>
        <strain evidence="3 4">HX-7-19</strain>
    </source>
</reference>
<dbReference type="RefSeq" id="WP_165050699.1">
    <property type="nucleotide sequence ID" value="NZ_JAALFE010000012.1"/>
</dbReference>
<dbReference type="Gene3D" id="3.40.50.300">
    <property type="entry name" value="P-loop containing nucleotide triphosphate hydrolases"/>
    <property type="match status" value="2"/>
</dbReference>
<feature type="coiled-coil region" evidence="1">
    <location>
        <begin position="560"/>
        <end position="587"/>
    </location>
</feature>
<evidence type="ECO:0000256" key="1">
    <source>
        <dbReference type="SAM" id="Coils"/>
    </source>
</evidence>
<name>A0A6M1UA92_9RHOB</name>
<accession>A0A6M1UA92</accession>
<dbReference type="GO" id="GO:0006302">
    <property type="term" value="P:double-strand break repair"/>
    <property type="evidence" value="ECO:0007669"/>
    <property type="project" value="InterPro"/>
</dbReference>
<feature type="coiled-coil region" evidence="1">
    <location>
        <begin position="204"/>
        <end position="333"/>
    </location>
</feature>
<dbReference type="InterPro" id="IPR027417">
    <property type="entry name" value="P-loop_NTPase"/>
</dbReference>
<dbReference type="PANTHER" id="PTHR41259">
    <property type="entry name" value="DOUBLE-STRAND BREAK REPAIR RAD50 ATPASE, PUTATIVE-RELATED"/>
    <property type="match status" value="1"/>
</dbReference>
<keyword evidence="4" id="KW-1185">Reference proteome</keyword>
<dbReference type="Proteomes" id="UP000474758">
    <property type="component" value="Unassembled WGS sequence"/>
</dbReference>
<dbReference type="PANTHER" id="PTHR41259:SF1">
    <property type="entry name" value="DOUBLE-STRAND BREAK REPAIR RAD50 ATPASE, PUTATIVE-RELATED"/>
    <property type="match status" value="1"/>
</dbReference>
<protein>
    <submittedName>
        <fullName evidence="3">AAA family ATPase</fullName>
    </submittedName>
</protein>
<comment type="caution">
    <text evidence="3">The sequence shown here is derived from an EMBL/GenBank/DDBJ whole genome shotgun (WGS) entry which is preliminary data.</text>
</comment>
<evidence type="ECO:0000313" key="4">
    <source>
        <dbReference type="Proteomes" id="UP000474758"/>
    </source>
</evidence>
<gene>
    <name evidence="3" type="ORF">G5V65_12770</name>
</gene>
<organism evidence="3 4">
    <name type="scientific">Paragemmobacter kunshanensis</name>
    <dbReference type="NCBI Taxonomy" id="2583234"/>
    <lineage>
        <taxon>Bacteria</taxon>
        <taxon>Pseudomonadati</taxon>
        <taxon>Pseudomonadota</taxon>
        <taxon>Alphaproteobacteria</taxon>
        <taxon>Rhodobacterales</taxon>
        <taxon>Paracoccaceae</taxon>
        <taxon>Paragemmobacter</taxon>
    </lineage>
</organism>
<proteinExistence type="predicted"/>
<dbReference type="AlphaFoldDB" id="A0A6M1UA92"/>
<dbReference type="InterPro" id="IPR038729">
    <property type="entry name" value="Rad50/SbcC_AAA"/>
</dbReference>
<evidence type="ECO:0000313" key="3">
    <source>
        <dbReference type="EMBL" id="NGQ91771.1"/>
    </source>
</evidence>